<evidence type="ECO:0000259" key="2">
    <source>
        <dbReference type="PROSITE" id="PS50883"/>
    </source>
</evidence>
<dbReference type="InterPro" id="IPR043128">
    <property type="entry name" value="Rev_trsase/Diguanyl_cyclase"/>
</dbReference>
<dbReference type="CDD" id="cd01948">
    <property type="entry name" value="EAL"/>
    <property type="match status" value="1"/>
</dbReference>
<dbReference type="CDD" id="cd01949">
    <property type="entry name" value="GGDEF"/>
    <property type="match status" value="1"/>
</dbReference>
<proteinExistence type="predicted"/>
<dbReference type="PANTHER" id="PTHR33121:SF70">
    <property type="entry name" value="SIGNALING PROTEIN YKOW"/>
    <property type="match status" value="1"/>
</dbReference>
<organism evidence="4 5">
    <name type="scientific">Maliponia aquimaris</name>
    <dbReference type="NCBI Taxonomy" id="1673631"/>
    <lineage>
        <taxon>Bacteria</taxon>
        <taxon>Pseudomonadati</taxon>
        <taxon>Pseudomonadota</taxon>
        <taxon>Alphaproteobacteria</taxon>
        <taxon>Rhodobacterales</taxon>
        <taxon>Paracoccaceae</taxon>
        <taxon>Maliponia</taxon>
    </lineage>
</organism>
<keyword evidence="4" id="KW-0378">Hydrolase</keyword>
<dbReference type="OrthoDB" id="9814202at2"/>
<dbReference type="SUPFAM" id="SSF141868">
    <property type="entry name" value="EAL domain-like"/>
    <property type="match status" value="1"/>
</dbReference>
<dbReference type="SMART" id="SM00267">
    <property type="entry name" value="GGDEF"/>
    <property type="match status" value="1"/>
</dbReference>
<dbReference type="InterPro" id="IPR001633">
    <property type="entry name" value="EAL_dom"/>
</dbReference>
<dbReference type="InterPro" id="IPR050706">
    <property type="entry name" value="Cyclic-di-GMP_PDE-like"/>
</dbReference>
<dbReference type="InterPro" id="IPR000160">
    <property type="entry name" value="GGDEF_dom"/>
</dbReference>
<keyword evidence="1" id="KW-0175">Coiled coil</keyword>
<dbReference type="InterPro" id="IPR035919">
    <property type="entry name" value="EAL_sf"/>
</dbReference>
<dbReference type="PANTHER" id="PTHR33121">
    <property type="entry name" value="CYCLIC DI-GMP PHOSPHODIESTERASE PDEF"/>
    <property type="match status" value="1"/>
</dbReference>
<dbReference type="SMART" id="SM00052">
    <property type="entry name" value="EAL"/>
    <property type="match status" value="1"/>
</dbReference>
<dbReference type="Proteomes" id="UP000207598">
    <property type="component" value="Unassembled WGS sequence"/>
</dbReference>
<dbReference type="AlphaFoldDB" id="A0A238KJY0"/>
<accession>A0A238KJY0</accession>
<dbReference type="InterPro" id="IPR029787">
    <property type="entry name" value="Nucleotide_cyclase"/>
</dbReference>
<dbReference type="EC" id="3.1.4.52" evidence="4"/>
<feature type="domain" description="GGDEF" evidence="3">
    <location>
        <begin position="60"/>
        <end position="192"/>
    </location>
</feature>
<dbReference type="PROSITE" id="PS50883">
    <property type="entry name" value="EAL"/>
    <property type="match status" value="1"/>
</dbReference>
<dbReference type="Pfam" id="PF00563">
    <property type="entry name" value="EAL"/>
    <property type="match status" value="1"/>
</dbReference>
<dbReference type="EMBL" id="FXYF01000007">
    <property type="protein sequence ID" value="SMX43018.1"/>
    <property type="molecule type" value="Genomic_DNA"/>
</dbReference>
<dbReference type="Gene3D" id="3.20.20.450">
    <property type="entry name" value="EAL domain"/>
    <property type="match status" value="1"/>
</dbReference>
<keyword evidence="5" id="KW-1185">Reference proteome</keyword>
<dbReference type="Gene3D" id="3.30.70.270">
    <property type="match status" value="1"/>
</dbReference>
<feature type="domain" description="EAL" evidence="2">
    <location>
        <begin position="200"/>
        <end position="447"/>
    </location>
</feature>
<sequence length="447" mass="49588">MCCNMWLKSLLQNAQDRKRCQLVQLQDRVSDLERQLMVDTRTGIPSRQYFFDHFAQHARPGDYVVLLDIDDFQSVNIDYGHLVGDRLLRIIAGAIDEAIAGRGIVARLEWDEFLVLSRGVRDSEISALVDSILQAVRTAAVTVGELTVTRKATAGVVSVTCGMTVSEALTRADWALVAARKAGGKRAVFMTGGEMPARRPRPSVEEVRLALQRGEIGYHVQPIVDLSTLRPQGYEALVRWQRPTGEVIGPAQFLDTMTSAYDARTKPPLDAAHRTAAWAAHERDVFISFNISTSFLDQVAHHGVDWVSTLVGDVPYDRVVFELVETIVDCDKDRICEVVAALRDRGIRVALDDFGIGRSTLERLQKIPVDIVKVDKHFLHMAERSPRDMEILRGMVDLSRSTGAISVVEGVETERHLDVARALGADWAQGYLFGRPAAIPEFMACAG</sequence>
<evidence type="ECO:0000259" key="3">
    <source>
        <dbReference type="PROSITE" id="PS50887"/>
    </source>
</evidence>
<feature type="coiled-coil region" evidence="1">
    <location>
        <begin position="15"/>
        <end position="42"/>
    </location>
</feature>
<reference evidence="4 5" key="1">
    <citation type="submission" date="2017-05" db="EMBL/GenBank/DDBJ databases">
        <authorList>
            <person name="Song R."/>
            <person name="Chenine A.L."/>
            <person name="Ruprecht R.M."/>
        </authorList>
    </citation>
    <scope>NUCLEOTIDE SEQUENCE [LARGE SCALE GENOMIC DNA]</scope>
    <source>
        <strain evidence="4 5">CECT 8898</strain>
    </source>
</reference>
<evidence type="ECO:0000313" key="5">
    <source>
        <dbReference type="Proteomes" id="UP000207598"/>
    </source>
</evidence>
<dbReference type="PROSITE" id="PS50887">
    <property type="entry name" value="GGDEF"/>
    <property type="match status" value="1"/>
</dbReference>
<dbReference type="Pfam" id="PF00990">
    <property type="entry name" value="GGDEF"/>
    <property type="match status" value="1"/>
</dbReference>
<protein>
    <submittedName>
        <fullName evidence="4">Cyclic di-GMP phosphodiesterase Gmr</fullName>
        <ecNumber evidence="4">3.1.4.52</ecNumber>
    </submittedName>
</protein>
<evidence type="ECO:0000256" key="1">
    <source>
        <dbReference type="SAM" id="Coils"/>
    </source>
</evidence>
<gene>
    <name evidence="4" type="primary">gmr_2</name>
    <name evidence="4" type="ORF">MAA8898_02708</name>
</gene>
<dbReference type="SUPFAM" id="SSF55073">
    <property type="entry name" value="Nucleotide cyclase"/>
    <property type="match status" value="1"/>
</dbReference>
<evidence type="ECO:0000313" key="4">
    <source>
        <dbReference type="EMBL" id="SMX43018.1"/>
    </source>
</evidence>
<dbReference type="GO" id="GO:0071111">
    <property type="term" value="F:cyclic-guanylate-specific phosphodiesterase activity"/>
    <property type="evidence" value="ECO:0007669"/>
    <property type="project" value="UniProtKB-EC"/>
</dbReference>
<name>A0A238KJY0_9RHOB</name>
<dbReference type="NCBIfam" id="TIGR00254">
    <property type="entry name" value="GGDEF"/>
    <property type="match status" value="1"/>
</dbReference>